<reference evidence="2 3" key="1">
    <citation type="submission" date="2017-11" db="EMBL/GenBank/DDBJ databases">
        <title>Animal gut microbial communities from fecal samples from Wisconsin, USA.</title>
        <authorList>
            <person name="Neumann A."/>
        </authorList>
    </citation>
    <scope>NUCLEOTIDE SEQUENCE [LARGE SCALE GENOMIC DNA]</scope>
    <source>
        <strain evidence="2 3">UWS3</strain>
    </source>
</reference>
<dbReference type="AlphaFoldDB" id="A0A2M9A9P5"/>
<keyword evidence="1" id="KW-0472">Membrane</keyword>
<protein>
    <submittedName>
        <fullName evidence="2">Uncharacterized protein</fullName>
    </submittedName>
</protein>
<organism evidence="2 3">
    <name type="scientific">Hallerella succinigenes</name>
    <dbReference type="NCBI Taxonomy" id="1896222"/>
    <lineage>
        <taxon>Bacteria</taxon>
        <taxon>Pseudomonadati</taxon>
        <taxon>Fibrobacterota</taxon>
        <taxon>Fibrobacteria</taxon>
        <taxon>Fibrobacterales</taxon>
        <taxon>Fibrobacteraceae</taxon>
        <taxon>Hallerella</taxon>
    </lineage>
</organism>
<accession>A0A2M9A9P5</accession>
<keyword evidence="3" id="KW-1185">Reference proteome</keyword>
<feature type="transmembrane region" description="Helical" evidence="1">
    <location>
        <begin position="12"/>
        <end position="31"/>
    </location>
</feature>
<proteinExistence type="predicted"/>
<dbReference type="OrthoDB" id="9784237at2"/>
<evidence type="ECO:0000256" key="1">
    <source>
        <dbReference type="SAM" id="Phobius"/>
    </source>
</evidence>
<gene>
    <name evidence="2" type="ORF">BGX16_2469</name>
</gene>
<dbReference type="EMBL" id="PGEX01000001">
    <property type="protein sequence ID" value="PJJ42442.1"/>
    <property type="molecule type" value="Genomic_DNA"/>
</dbReference>
<keyword evidence="1" id="KW-0812">Transmembrane</keyword>
<dbReference type="RefSeq" id="WP_100426298.1">
    <property type="nucleotide sequence ID" value="NZ_JAQXKX010000004.1"/>
</dbReference>
<dbReference type="Proteomes" id="UP000231134">
    <property type="component" value="Unassembled WGS sequence"/>
</dbReference>
<sequence>MSQVAEFFANYWWLILIIFVVVAIVAVIRAVRRVIKEGGGAFDLNTIKKNTAPNLEFVRQKGQAMMKDADVICEIKNGRVIPKKQDIMTFRTAYKAKYKAASFYIAKEDKVVYFFCKSEAGLQRRLQNLLFDRQAKNSHWPYADKATAEHLRFPRA</sequence>
<comment type="caution">
    <text evidence="2">The sequence shown here is derived from an EMBL/GenBank/DDBJ whole genome shotgun (WGS) entry which is preliminary data.</text>
</comment>
<evidence type="ECO:0000313" key="2">
    <source>
        <dbReference type="EMBL" id="PJJ42442.1"/>
    </source>
</evidence>
<evidence type="ECO:0000313" key="3">
    <source>
        <dbReference type="Proteomes" id="UP000231134"/>
    </source>
</evidence>
<name>A0A2M9A9P5_9BACT</name>
<keyword evidence="1" id="KW-1133">Transmembrane helix</keyword>